<protein>
    <submittedName>
        <fullName evidence="5">Alcohol dehydrogenase</fullName>
        <ecNumber evidence="5">1.1.1.1</ecNumber>
    </submittedName>
</protein>
<dbReference type="SUPFAM" id="SSF56796">
    <property type="entry name" value="Dehydroquinate synthase-like"/>
    <property type="match status" value="1"/>
</dbReference>
<feature type="domain" description="Fe-containing alcohol dehydrogenase-like C-terminal" evidence="4">
    <location>
        <begin position="189"/>
        <end position="382"/>
    </location>
</feature>
<dbReference type="EC" id="1.1.1.1" evidence="5"/>
<dbReference type="Pfam" id="PF25137">
    <property type="entry name" value="ADH_Fe_C"/>
    <property type="match status" value="1"/>
</dbReference>
<dbReference type="InterPro" id="IPR056798">
    <property type="entry name" value="ADH_Fe_C"/>
</dbReference>
<dbReference type="GO" id="GO:0004022">
    <property type="term" value="F:alcohol dehydrogenase (NAD+) activity"/>
    <property type="evidence" value="ECO:0007669"/>
    <property type="project" value="UniProtKB-EC"/>
</dbReference>
<reference evidence="5" key="1">
    <citation type="submission" date="2017-02" db="EMBL/GenBank/DDBJ databases">
        <title>Delving into the versatile metabolic prowess of the omnipresent phylum Bacteroidetes.</title>
        <authorList>
            <person name="Nobu M.K."/>
            <person name="Mei R."/>
            <person name="Narihiro T."/>
            <person name="Kuroda K."/>
            <person name="Liu W.-T."/>
        </authorList>
    </citation>
    <scope>NUCLEOTIDE SEQUENCE</scope>
    <source>
        <strain evidence="5">ADurb.Bin276</strain>
    </source>
</reference>
<evidence type="ECO:0000256" key="2">
    <source>
        <dbReference type="ARBA" id="ARBA00023002"/>
    </source>
</evidence>
<evidence type="ECO:0000259" key="4">
    <source>
        <dbReference type="Pfam" id="PF25137"/>
    </source>
</evidence>
<dbReference type="FunFam" id="3.40.50.1970:FF:000003">
    <property type="entry name" value="Alcohol dehydrogenase, iron-containing"/>
    <property type="match status" value="1"/>
</dbReference>
<evidence type="ECO:0000256" key="1">
    <source>
        <dbReference type="ARBA" id="ARBA00007358"/>
    </source>
</evidence>
<dbReference type="Pfam" id="PF00465">
    <property type="entry name" value="Fe-ADH"/>
    <property type="match status" value="1"/>
</dbReference>
<comment type="similarity">
    <text evidence="1">Belongs to the iron-containing alcohol dehydrogenase family.</text>
</comment>
<evidence type="ECO:0000313" key="5">
    <source>
        <dbReference type="EMBL" id="OQA54304.1"/>
    </source>
</evidence>
<dbReference type="PANTHER" id="PTHR11496:SF83">
    <property type="entry name" value="HYDROXYACID-OXOACID TRANSHYDROGENASE, MITOCHONDRIAL"/>
    <property type="match status" value="1"/>
</dbReference>
<sequence length="382" mass="41622">MGDTFVFRLPREIFFGTNQGNDIGKILVNMGRRIVIVVGRKSVKETGALEKITQSLDRNGLMFSIFGQVEPEPSLDTVDRGLKLATDFNCDMVVSLGGGSVLDCGKVIAGLIGSGESIRPFFEGSPIIKAGVPWIALPTTAGTGSEMTSNSVLTNIDTGIKKSVRSPFFIARLVIIDPNFTLSMSPYLTAVTGVDALIQAIEAYTSPHSNPVSDALVLEAIELLWKYLPKAVQDGASLLNREYVAKGSMLSAMAFANSSSGAAHGFSHLIGPRFSISHGETCAVLMPQVIRFNREVFSKKYSQIINQVGIKEVGKNDPTEELAMAFENFLDQIHLRKRFKEFNVSIDELISVLSVNNIGKNITENPRPFQPSDMVELLKSSW</sequence>
<proteinExistence type="inferred from homology"/>
<dbReference type="AlphaFoldDB" id="A0A1V5SJ16"/>
<dbReference type="PANTHER" id="PTHR11496">
    <property type="entry name" value="ALCOHOL DEHYDROGENASE"/>
    <property type="match status" value="1"/>
</dbReference>
<comment type="caution">
    <text evidence="5">The sequence shown here is derived from an EMBL/GenBank/DDBJ whole genome shotgun (WGS) entry which is preliminary data.</text>
</comment>
<dbReference type="GO" id="GO:0046872">
    <property type="term" value="F:metal ion binding"/>
    <property type="evidence" value="ECO:0007669"/>
    <property type="project" value="InterPro"/>
</dbReference>
<dbReference type="Gene3D" id="3.40.50.1970">
    <property type="match status" value="1"/>
</dbReference>
<dbReference type="EMBL" id="MWBQ01000218">
    <property type="protein sequence ID" value="OQA54304.1"/>
    <property type="molecule type" value="Genomic_DNA"/>
</dbReference>
<dbReference type="InterPro" id="IPR001670">
    <property type="entry name" value="ADH_Fe/GldA"/>
</dbReference>
<dbReference type="Proteomes" id="UP000485569">
    <property type="component" value="Unassembled WGS sequence"/>
</dbReference>
<organism evidence="5">
    <name type="scientific">Candidatus Atribacter allofermentans</name>
    <dbReference type="NCBI Taxonomy" id="1852833"/>
    <lineage>
        <taxon>Bacteria</taxon>
        <taxon>Pseudomonadati</taxon>
        <taxon>Atribacterota</taxon>
        <taxon>Atribacteria</taxon>
        <taxon>Atribacterales</taxon>
        <taxon>Atribacteraceae</taxon>
        <taxon>Atribacter</taxon>
    </lineage>
</organism>
<dbReference type="CDD" id="cd08551">
    <property type="entry name" value="Fe-ADH"/>
    <property type="match status" value="1"/>
</dbReference>
<accession>A0A1V5SJ16</accession>
<dbReference type="InterPro" id="IPR039697">
    <property type="entry name" value="Alcohol_dehydrogenase_Fe"/>
</dbReference>
<keyword evidence="2 5" id="KW-0560">Oxidoreductase</keyword>
<dbReference type="Gene3D" id="1.20.1090.10">
    <property type="entry name" value="Dehydroquinate synthase-like - alpha domain"/>
    <property type="match status" value="1"/>
</dbReference>
<evidence type="ECO:0000259" key="3">
    <source>
        <dbReference type="Pfam" id="PF00465"/>
    </source>
</evidence>
<gene>
    <name evidence="5" type="primary">gbsB</name>
    <name evidence="5" type="ORF">BWY41_02132</name>
</gene>
<feature type="domain" description="Alcohol dehydrogenase iron-type/glycerol dehydrogenase GldA" evidence="3">
    <location>
        <begin position="10"/>
        <end position="178"/>
    </location>
</feature>
<name>A0A1V5SJ16_9BACT</name>